<dbReference type="Pfam" id="PF03602">
    <property type="entry name" value="Cons_hypoth95"/>
    <property type="match status" value="1"/>
</dbReference>
<evidence type="ECO:0000256" key="2">
    <source>
        <dbReference type="ARBA" id="ARBA00022679"/>
    </source>
</evidence>
<dbReference type="GO" id="GO:0052913">
    <property type="term" value="F:16S rRNA (guanine(966)-N(2))-methyltransferase activity"/>
    <property type="evidence" value="ECO:0007669"/>
    <property type="project" value="UniProtKB-EC"/>
</dbReference>
<sequence length="199" mass="21395">MRVIAGTYRSRQLAAPRGLETRPTSDRLRETLFNILSPRLDGCRFVDLYAGTGAVGIEALSRGAAQVWFAENADPALASLRANLVALKITRGFTLEPRGVGAMLQRLGKLGQPVDIVYLDPPYEAEAEYAGTLNFLGSVRGRELLAPDALVIAEHSSKAKLAGRYGALVHTRLLKQGDAALSFFGFPVAEESSLPDAVL</sequence>
<dbReference type="PROSITE" id="PS00092">
    <property type="entry name" value="N6_MTASE"/>
    <property type="match status" value="1"/>
</dbReference>
<dbReference type="PANTHER" id="PTHR43542:SF1">
    <property type="entry name" value="METHYLTRANSFERASE"/>
    <property type="match status" value="1"/>
</dbReference>
<dbReference type="Gene3D" id="3.40.50.150">
    <property type="entry name" value="Vaccinia Virus protein VP39"/>
    <property type="match status" value="1"/>
</dbReference>
<gene>
    <name evidence="4" type="primary">rsmD</name>
    <name evidence="3" type="ORF">P4G45_03695</name>
    <name evidence="4" type="ORF">P8936_03660</name>
</gene>
<dbReference type="KEGG" id="epl:P4G45_03695"/>
<dbReference type="RefSeq" id="WP_348268334.1">
    <property type="nucleotide sequence ID" value="NZ_CP121194.1"/>
</dbReference>
<dbReference type="GO" id="GO:0003676">
    <property type="term" value="F:nucleic acid binding"/>
    <property type="evidence" value="ECO:0007669"/>
    <property type="project" value="InterPro"/>
</dbReference>
<dbReference type="InterPro" id="IPR002052">
    <property type="entry name" value="DNA_methylase_N6_adenine_CS"/>
</dbReference>
<dbReference type="PANTHER" id="PTHR43542">
    <property type="entry name" value="METHYLTRANSFERASE"/>
    <property type="match status" value="1"/>
</dbReference>
<accession>A0AAU7DA67</accession>
<dbReference type="InterPro" id="IPR029063">
    <property type="entry name" value="SAM-dependent_MTases_sf"/>
</dbReference>
<dbReference type="AlphaFoldDB" id="A0AAU7DA67"/>
<dbReference type="NCBIfam" id="TIGR00095">
    <property type="entry name" value="16S rRNA (guanine(966)-N(2))-methyltransferase RsmD"/>
    <property type="match status" value="1"/>
</dbReference>
<reference evidence="4" key="1">
    <citation type="submission" date="2023-03" db="EMBL/GenBank/DDBJ databases">
        <title>Edaphobacter sp.</title>
        <authorList>
            <person name="Huber K.J."/>
            <person name="Papendorf J."/>
            <person name="Pilke C."/>
            <person name="Bunk B."/>
            <person name="Sproeer C."/>
            <person name="Pester M."/>
        </authorList>
    </citation>
    <scope>NUCLEOTIDE SEQUENCE</scope>
    <source>
        <strain evidence="3">DSM 109919</strain>
        <strain evidence="4">DSM 109920</strain>
    </source>
</reference>
<dbReference type="SUPFAM" id="SSF53335">
    <property type="entry name" value="S-adenosyl-L-methionine-dependent methyltransferases"/>
    <property type="match status" value="1"/>
</dbReference>
<dbReference type="CDD" id="cd02440">
    <property type="entry name" value="AdoMet_MTases"/>
    <property type="match status" value="1"/>
</dbReference>
<dbReference type="EMBL" id="CP121194">
    <property type="protein sequence ID" value="XBH10843.1"/>
    <property type="molecule type" value="Genomic_DNA"/>
</dbReference>
<evidence type="ECO:0000313" key="3">
    <source>
        <dbReference type="EMBL" id="XBH10843.1"/>
    </source>
</evidence>
<organism evidence="4">
    <name type="scientific">Edaphobacter paludis</name>
    <dbReference type="NCBI Taxonomy" id="3035702"/>
    <lineage>
        <taxon>Bacteria</taxon>
        <taxon>Pseudomonadati</taxon>
        <taxon>Acidobacteriota</taxon>
        <taxon>Terriglobia</taxon>
        <taxon>Terriglobales</taxon>
        <taxon>Acidobacteriaceae</taxon>
        <taxon>Edaphobacter</taxon>
    </lineage>
</organism>
<keyword evidence="2 4" id="KW-0808">Transferase</keyword>
<accession>A0AAU7D101</accession>
<name>A0AAU7DA67_9BACT</name>
<dbReference type="EC" id="2.1.1.171" evidence="4"/>
<keyword evidence="1 4" id="KW-0489">Methyltransferase</keyword>
<protein>
    <submittedName>
        <fullName evidence="4">16S rRNA (Guanine(966)-N(2))-methyltransferase RsmD</fullName>
        <ecNumber evidence="4">2.1.1.171</ecNumber>
    </submittedName>
</protein>
<dbReference type="PIRSF" id="PIRSF004553">
    <property type="entry name" value="CHP00095"/>
    <property type="match status" value="1"/>
</dbReference>
<evidence type="ECO:0000256" key="1">
    <source>
        <dbReference type="ARBA" id="ARBA00022603"/>
    </source>
</evidence>
<proteinExistence type="predicted"/>
<dbReference type="EMBL" id="CP121195">
    <property type="protein sequence ID" value="XBH14271.1"/>
    <property type="molecule type" value="Genomic_DNA"/>
</dbReference>
<dbReference type="InterPro" id="IPR004398">
    <property type="entry name" value="RNA_MeTrfase_RsmD"/>
</dbReference>
<evidence type="ECO:0000313" key="4">
    <source>
        <dbReference type="EMBL" id="XBH14271.1"/>
    </source>
</evidence>